<evidence type="ECO:0000313" key="4">
    <source>
        <dbReference type="EMBL" id="UUI66758.1"/>
    </source>
</evidence>
<dbReference type="SUPFAM" id="SSF51735">
    <property type="entry name" value="NAD(P)-binding Rossmann-fold domains"/>
    <property type="match status" value="1"/>
</dbReference>
<dbReference type="Proteomes" id="UP001317322">
    <property type="component" value="Chromosome"/>
</dbReference>
<evidence type="ECO:0000256" key="1">
    <source>
        <dbReference type="ARBA" id="ARBA00010813"/>
    </source>
</evidence>
<evidence type="ECO:0000259" key="3">
    <source>
        <dbReference type="Pfam" id="PF01658"/>
    </source>
</evidence>
<dbReference type="InterPro" id="IPR036291">
    <property type="entry name" value="NAD(P)-bd_dom_sf"/>
</dbReference>
<dbReference type="InterPro" id="IPR002587">
    <property type="entry name" value="Myo-inos-1-P_Synthase"/>
</dbReference>
<dbReference type="Gene3D" id="3.40.50.720">
    <property type="entry name" value="NAD(P)-binding Rossmann-like Domain"/>
    <property type="match status" value="1"/>
</dbReference>
<organism evidence="4 5">
    <name type="scientific">Cellulomonas wangsupingiae</name>
    <dbReference type="NCBI Taxonomy" id="2968085"/>
    <lineage>
        <taxon>Bacteria</taxon>
        <taxon>Bacillati</taxon>
        <taxon>Actinomycetota</taxon>
        <taxon>Actinomycetes</taxon>
        <taxon>Micrococcales</taxon>
        <taxon>Cellulomonadaceae</taxon>
        <taxon>Cellulomonas</taxon>
    </lineage>
</organism>
<accession>A0ABY5KEB6</accession>
<protein>
    <submittedName>
        <fullName evidence="4">Inositol-3-phosphate synthase</fullName>
    </submittedName>
</protein>
<sequence length="407" mass="42501">MTTTISSTATPDTITSGPRQERVGLWLNGARGSVATTAVTGLLAIRDGIEEPTGCVTDSPLLHDADLTPWTSFAVGGHDVVTTSLVHRADALVESGVVPARVLAQVRAELADVEENLRRGYDPLADDETQAEAATRLSADILAFQERHALTRVVVVNVASTEPPVSVLAEHRDLDQLVDALADPARKVLPPSALVAYAAFRAGAGFVDFTPSTGARLPALEQLALRQGVPFTGSDGKTGETLLRTVLAPMFTSRALRVLSWAGINLLGGGDGATLEDPANASSKLVSKSGVLPALLGSPVTAPLHIDNVPDLGDHKTAWDHVSFEGFLGVRMNMQITWSGVDSTLAAPLVLDLARLVAAAHAAGRSGALHELGFFFKDPVGTDQHALAEQATVLRAWASGLKGAPVA</sequence>
<dbReference type="Pfam" id="PF07994">
    <property type="entry name" value="NAD_binding_5"/>
    <property type="match status" value="1"/>
</dbReference>
<comment type="similarity">
    <text evidence="1">Belongs to the myo-inositol 1-phosphate synthase family.</text>
</comment>
<dbReference type="Gene3D" id="3.30.360.10">
    <property type="entry name" value="Dihydrodipicolinate Reductase, domain 2"/>
    <property type="match status" value="1"/>
</dbReference>
<keyword evidence="5" id="KW-1185">Reference proteome</keyword>
<feature type="region of interest" description="Disordered" evidence="2">
    <location>
        <begin position="1"/>
        <end position="20"/>
    </location>
</feature>
<dbReference type="PIRSF" id="PIRSF015578">
    <property type="entry name" value="Myoinos-ppht_syn"/>
    <property type="match status" value="1"/>
</dbReference>
<dbReference type="InterPro" id="IPR013021">
    <property type="entry name" value="Myo-inos-1-P_Synthase_GAPDH"/>
</dbReference>
<feature type="compositionally biased region" description="Low complexity" evidence="2">
    <location>
        <begin position="1"/>
        <end position="16"/>
    </location>
</feature>
<dbReference type="PANTHER" id="PTHR11510">
    <property type="entry name" value="MYO-INOSITOL-1 PHOSPHATE SYNTHASE"/>
    <property type="match status" value="1"/>
</dbReference>
<evidence type="ECO:0000313" key="5">
    <source>
        <dbReference type="Proteomes" id="UP001317322"/>
    </source>
</evidence>
<reference evidence="4 5" key="1">
    <citation type="submission" date="2022-07" db="EMBL/GenBank/DDBJ databases">
        <title>Novel species in genus cellulomonas.</title>
        <authorList>
            <person name="Ye L."/>
        </authorList>
    </citation>
    <scope>NUCLEOTIDE SEQUENCE [LARGE SCALE GENOMIC DNA]</scope>
    <source>
        <strain evidence="5">zg-Y908</strain>
    </source>
</reference>
<evidence type="ECO:0000256" key="2">
    <source>
        <dbReference type="SAM" id="MobiDB-lite"/>
    </source>
</evidence>
<dbReference type="Pfam" id="PF01658">
    <property type="entry name" value="Inos-1-P_synth"/>
    <property type="match status" value="1"/>
</dbReference>
<dbReference type="RefSeq" id="WP_227562809.1">
    <property type="nucleotide sequence ID" value="NZ_CP101989.1"/>
</dbReference>
<dbReference type="EMBL" id="CP101989">
    <property type="protein sequence ID" value="UUI66758.1"/>
    <property type="molecule type" value="Genomic_DNA"/>
</dbReference>
<dbReference type="SUPFAM" id="SSF55347">
    <property type="entry name" value="Glyceraldehyde-3-phosphate dehydrogenase-like, C-terminal domain"/>
    <property type="match status" value="1"/>
</dbReference>
<name>A0ABY5KEB6_9CELL</name>
<gene>
    <name evidence="4" type="ORF">NP075_08695</name>
</gene>
<proteinExistence type="inferred from homology"/>
<feature type="domain" description="Myo-inositol-1-phosphate synthase GAPDH-like" evidence="3">
    <location>
        <begin position="239"/>
        <end position="343"/>
    </location>
</feature>